<accession>A0A1G9FKF5</accession>
<dbReference type="OrthoDB" id="217645at2"/>
<evidence type="ECO:0000256" key="1">
    <source>
        <dbReference type="ARBA" id="ARBA00022801"/>
    </source>
</evidence>
<feature type="chain" id="PRO_5011603576" description="Alpha/beta hydrolase family protein" evidence="2">
    <location>
        <begin position="28"/>
        <end position="423"/>
    </location>
</feature>
<reference evidence="4" key="1">
    <citation type="submission" date="2016-10" db="EMBL/GenBank/DDBJ databases">
        <authorList>
            <person name="Varghese N."/>
            <person name="Submissions S."/>
        </authorList>
    </citation>
    <scope>NUCLEOTIDE SEQUENCE [LARGE SCALE GENOMIC DNA]</scope>
    <source>
        <strain evidence="4">DSM 16995</strain>
    </source>
</reference>
<evidence type="ECO:0000256" key="2">
    <source>
        <dbReference type="SAM" id="SignalP"/>
    </source>
</evidence>
<dbReference type="PANTHER" id="PTHR22946">
    <property type="entry name" value="DIENELACTONE HYDROLASE DOMAIN-CONTAINING PROTEIN-RELATED"/>
    <property type="match status" value="1"/>
</dbReference>
<dbReference type="Gene3D" id="1.20.1440.110">
    <property type="entry name" value="acylaminoacyl peptidase"/>
    <property type="match status" value="1"/>
</dbReference>
<dbReference type="InterPro" id="IPR029058">
    <property type="entry name" value="AB_hydrolase_fold"/>
</dbReference>
<sequence>MQPIRLFTASILCLTVALLLSANISFAAGDDDFDAHESFAKLHFNDTEMDFAFALILGATMNHGCEIGEAFYTASNIKEGNAASWQQEWINMAQRVEARGEKSLTEGHKVSAREQFQRASYYYRASLISMMPDDPRFKKTALQSRELLKKAGMLFNPPLEYIEIPFEGTVLPGYYRKASNSNKPAKTLIMLGGGETFAEDLIFYIAPQAYARGYNFITVDLPGQGLLPLEGKVFRADANVPIKEVIDYVLSRPETDPEKLAAYGMSGGGGFVPITAVKDPRIKAIAMNSAVVDAYPLFASMPVASATEDIVKTWSSFKQNTVKSIAWRWGVEMNNIPGLVPANKGFAFDPAKVTCPALIIVGEGEYSNEEVKRQQKLCFKNLPNKQKKFVVTPTNEGASNHCITENRSVMSQVVLDFFDDVFK</sequence>
<dbReference type="STRING" id="246191.SAMN05660337_1588"/>
<dbReference type="InterPro" id="IPR050261">
    <property type="entry name" value="FrsA_esterase"/>
</dbReference>
<keyword evidence="1" id="KW-0378">Hydrolase</keyword>
<gene>
    <name evidence="3" type="ORF">SAMN05660337_1588</name>
</gene>
<evidence type="ECO:0000313" key="3">
    <source>
        <dbReference type="EMBL" id="SDK88918.1"/>
    </source>
</evidence>
<organism evidence="3 4">
    <name type="scientific">Maridesulfovibrio ferrireducens</name>
    <dbReference type="NCBI Taxonomy" id="246191"/>
    <lineage>
        <taxon>Bacteria</taxon>
        <taxon>Pseudomonadati</taxon>
        <taxon>Thermodesulfobacteriota</taxon>
        <taxon>Desulfovibrionia</taxon>
        <taxon>Desulfovibrionales</taxon>
        <taxon>Desulfovibrionaceae</taxon>
        <taxon>Maridesulfovibrio</taxon>
    </lineage>
</organism>
<evidence type="ECO:0008006" key="5">
    <source>
        <dbReference type="Google" id="ProtNLM"/>
    </source>
</evidence>
<keyword evidence="4" id="KW-1185">Reference proteome</keyword>
<dbReference type="RefSeq" id="WP_092159886.1">
    <property type="nucleotide sequence ID" value="NZ_FNGA01000002.1"/>
</dbReference>
<evidence type="ECO:0000313" key="4">
    <source>
        <dbReference type="Proteomes" id="UP000199053"/>
    </source>
</evidence>
<keyword evidence="2" id="KW-0732">Signal</keyword>
<feature type="signal peptide" evidence="2">
    <location>
        <begin position="1"/>
        <end position="27"/>
    </location>
</feature>
<dbReference type="EMBL" id="FNGA01000002">
    <property type="protein sequence ID" value="SDK88918.1"/>
    <property type="molecule type" value="Genomic_DNA"/>
</dbReference>
<dbReference type="AlphaFoldDB" id="A0A1G9FKF5"/>
<dbReference type="SUPFAM" id="SSF53474">
    <property type="entry name" value="alpha/beta-Hydrolases"/>
    <property type="match status" value="1"/>
</dbReference>
<proteinExistence type="predicted"/>
<dbReference type="Gene3D" id="3.40.50.1820">
    <property type="entry name" value="alpha/beta hydrolase"/>
    <property type="match status" value="1"/>
</dbReference>
<name>A0A1G9FKF5_9BACT</name>
<dbReference type="Pfam" id="PF06500">
    <property type="entry name" value="FrsA-like"/>
    <property type="match status" value="1"/>
</dbReference>
<dbReference type="PANTHER" id="PTHR22946:SF12">
    <property type="entry name" value="CONIDIAL PIGMENT BIOSYNTHESIS PROTEIN AYG1 (AFU_ORTHOLOGUE AFUA_2G17550)"/>
    <property type="match status" value="1"/>
</dbReference>
<dbReference type="GO" id="GO:0016787">
    <property type="term" value="F:hydrolase activity"/>
    <property type="evidence" value="ECO:0007669"/>
    <property type="project" value="UniProtKB-KW"/>
</dbReference>
<protein>
    <recommendedName>
        <fullName evidence="5">Alpha/beta hydrolase family protein</fullName>
    </recommendedName>
</protein>
<dbReference type="Proteomes" id="UP000199053">
    <property type="component" value="Unassembled WGS sequence"/>
</dbReference>
<dbReference type="InterPro" id="IPR010520">
    <property type="entry name" value="FrsA-like"/>
</dbReference>